<reference evidence="2 3" key="2">
    <citation type="submission" date="2021-12" db="EMBL/GenBank/DDBJ databases">
        <title>Antimicrobial susceptibility of Lactobacillus delbrueckii subsp. lactis obtained from milk products and other habitats.</title>
        <authorList>
            <person name="Shani N."/>
        </authorList>
    </citation>
    <scope>NUCLEOTIDE SEQUENCE [LARGE SCALE GENOMIC DNA]</scope>
    <source>
        <strain evidence="2 3">FAM 21755</strain>
    </source>
</reference>
<accession>A0A061C0Z2</accession>
<protein>
    <submittedName>
        <fullName evidence="1">Uncharacterized protein</fullName>
    </submittedName>
</protein>
<organism evidence="1">
    <name type="scientific">Lactobacillus delbrueckii subsp. lactis</name>
    <dbReference type="NCBI Taxonomy" id="29397"/>
    <lineage>
        <taxon>Bacteria</taxon>
        <taxon>Bacillati</taxon>
        <taxon>Bacillota</taxon>
        <taxon>Bacilli</taxon>
        <taxon>Lactobacillales</taxon>
        <taxon>Lactobacillaceae</taxon>
        <taxon>Lactobacillus</taxon>
    </lineage>
</organism>
<sequence length="65" mass="7012">MRSTEETMLMDTMIANGVSNKMTEQATGLAAPKPVQKKNAAKLETRDMLLANGVDEEMADLAADL</sequence>
<dbReference type="GeneID" id="69669056"/>
<proteinExistence type="predicted"/>
<dbReference type="Proteomes" id="UP001200334">
    <property type="component" value="Unassembled WGS sequence"/>
</dbReference>
<dbReference type="RefSeq" id="WP_002880372.1">
    <property type="nucleotide sequence ID" value="NZ_BJLK01000017.1"/>
</dbReference>
<dbReference type="EMBL" id="JAJNUY010000032">
    <property type="protein sequence ID" value="MCD5563895.1"/>
    <property type="molecule type" value="Genomic_DNA"/>
</dbReference>
<dbReference type="AlphaFoldDB" id="A0A061C0Z2"/>
<evidence type="ECO:0000313" key="3">
    <source>
        <dbReference type="Proteomes" id="UP001200334"/>
    </source>
</evidence>
<name>A0A061C0Z2_LACDL</name>
<dbReference type="EMBL" id="CP031023">
    <property type="protein sequence ID" value="AZA16075.1"/>
    <property type="molecule type" value="Genomic_DNA"/>
</dbReference>
<gene>
    <name evidence="1" type="ORF">DQL93_05635</name>
    <name evidence="2" type="ORF">LOB85_07220</name>
</gene>
<evidence type="ECO:0000313" key="1">
    <source>
        <dbReference type="EMBL" id="AZA16075.1"/>
    </source>
</evidence>
<reference evidence="1" key="1">
    <citation type="submission" date="2018-07" db="EMBL/GenBank/DDBJ databases">
        <authorList>
            <person name="Somerville V."/>
        </authorList>
    </citation>
    <scope>NUCLEOTIDE SEQUENCE</scope>
    <source>
        <strain evidence="1">NWC_2_2</strain>
    </source>
</reference>
<evidence type="ECO:0000313" key="2">
    <source>
        <dbReference type="EMBL" id="MCD5563895.1"/>
    </source>
</evidence>